<evidence type="ECO:0000313" key="3">
    <source>
        <dbReference type="Proteomes" id="UP000053660"/>
    </source>
</evidence>
<feature type="region of interest" description="Disordered" evidence="1">
    <location>
        <begin position="321"/>
        <end position="428"/>
    </location>
</feature>
<sequence>MLEDDPCLDAMQVETLESVELLPRYSHLQRPWLRPGITPKIFTSDGLRYQWMWAKSLAVRGLGHGITIDDLLRFLDGQNCSFLAVGDAVWQSVQRSRPIRIEGEISCPMKELYTICLDKYGASACNLFPSEIPGPTMYRLEIGDARANKSLDELKAEPLVLYEWGSMLSLSAPRWGYTVTTMAIHDNNAGQVAAQTFYCESVLNGVISWAGDDLTTTCHLVYPRVSDRKRIAAARELLSSEMGSHWSNVMGPAIDEMEAVYLTEKQFVDVRNRLKGRVSGGKKLSFFAKEQQYGVGGHYTGVLRDGEPLVNDMAEVHRRPIMSKTETVSELPKDVEEIPEVESSEESEADSPPGAGFNDPVSSTEDAHIPKRDIAKVSNLEHQHDVSTTVSTKEEFVQTGATTTPSPTSELPQKNALDSDPAPQQSSSGSVFTLCLNSVILLLLAVSLELQPL</sequence>
<feature type="compositionally biased region" description="Polar residues" evidence="1">
    <location>
        <begin position="399"/>
        <end position="412"/>
    </location>
</feature>
<dbReference type="EMBL" id="KN550602">
    <property type="protein sequence ID" value="KHJ93791.1"/>
    <property type="molecule type" value="Genomic_DNA"/>
</dbReference>
<keyword evidence="3" id="KW-1185">Reference proteome</keyword>
<proteinExistence type="predicted"/>
<evidence type="ECO:0000313" key="2">
    <source>
        <dbReference type="EMBL" id="KHJ93791.1"/>
    </source>
</evidence>
<evidence type="ECO:0000256" key="1">
    <source>
        <dbReference type="SAM" id="MobiDB-lite"/>
    </source>
</evidence>
<accession>A0A0B1TCF4</accession>
<reference evidence="2 3" key="1">
    <citation type="submission" date="2014-03" db="EMBL/GenBank/DDBJ databases">
        <title>Draft genome of the hookworm Oesophagostomum dentatum.</title>
        <authorList>
            <person name="Mitreva M."/>
        </authorList>
    </citation>
    <scope>NUCLEOTIDE SEQUENCE [LARGE SCALE GENOMIC DNA]</scope>
    <source>
        <strain evidence="2 3">OD-Hann</strain>
    </source>
</reference>
<feature type="compositionally biased region" description="Basic and acidic residues" evidence="1">
    <location>
        <begin position="365"/>
        <end position="385"/>
    </location>
</feature>
<dbReference type="AlphaFoldDB" id="A0A0B1TCF4"/>
<name>A0A0B1TCF4_OESDE</name>
<organism evidence="2 3">
    <name type="scientific">Oesophagostomum dentatum</name>
    <name type="common">Nodular worm</name>
    <dbReference type="NCBI Taxonomy" id="61180"/>
    <lineage>
        <taxon>Eukaryota</taxon>
        <taxon>Metazoa</taxon>
        <taxon>Ecdysozoa</taxon>
        <taxon>Nematoda</taxon>
        <taxon>Chromadorea</taxon>
        <taxon>Rhabditida</taxon>
        <taxon>Rhabditina</taxon>
        <taxon>Rhabditomorpha</taxon>
        <taxon>Strongyloidea</taxon>
        <taxon>Strongylidae</taxon>
        <taxon>Oesophagostomum</taxon>
    </lineage>
</organism>
<dbReference type="Proteomes" id="UP000053660">
    <property type="component" value="Unassembled WGS sequence"/>
</dbReference>
<feature type="compositionally biased region" description="Acidic residues" evidence="1">
    <location>
        <begin position="337"/>
        <end position="349"/>
    </location>
</feature>
<gene>
    <name evidence="2" type="ORF">OESDEN_06291</name>
</gene>
<protein>
    <submittedName>
        <fullName evidence="2">Uncharacterized protein</fullName>
    </submittedName>
</protein>
<dbReference type="OrthoDB" id="5871804at2759"/>